<dbReference type="InterPro" id="IPR043129">
    <property type="entry name" value="ATPase_NBD"/>
</dbReference>
<dbReference type="Gene3D" id="3.30.420.40">
    <property type="match status" value="1"/>
</dbReference>
<proteinExistence type="inferred from homology"/>
<dbReference type="GO" id="GO:0005524">
    <property type="term" value="F:ATP binding"/>
    <property type="evidence" value="ECO:0007669"/>
    <property type="project" value="UniProtKB-KW"/>
</dbReference>
<keyword evidence="4" id="KW-1185">Reference proteome</keyword>
<dbReference type="AlphaFoldDB" id="A0A914MIB8"/>
<reference evidence="5" key="1">
    <citation type="submission" date="2022-11" db="UniProtKB">
        <authorList>
            <consortium name="WormBaseParasite"/>
        </authorList>
    </citation>
    <scope>IDENTIFICATION</scope>
</reference>
<dbReference type="FunFam" id="3.30.420.40:FF:000028">
    <property type="entry name" value="heat shock 70 kDa protein-like"/>
    <property type="match status" value="1"/>
</dbReference>
<dbReference type="SUPFAM" id="SSF53067">
    <property type="entry name" value="Actin-like ATPase domain"/>
    <property type="match status" value="1"/>
</dbReference>
<protein>
    <submittedName>
        <fullName evidence="5">Heat shock protein 70</fullName>
    </submittedName>
</protein>
<keyword evidence="2" id="KW-0547">Nucleotide-binding</keyword>
<accession>A0A914MIB8</accession>
<evidence type="ECO:0000256" key="3">
    <source>
        <dbReference type="ARBA" id="ARBA00022840"/>
    </source>
</evidence>
<dbReference type="Proteomes" id="UP000887563">
    <property type="component" value="Unplaced"/>
</dbReference>
<comment type="similarity">
    <text evidence="1">Belongs to the heat shock protein 70 family.</text>
</comment>
<dbReference type="WBParaSite" id="Minc3s01782g26263">
    <property type="protein sequence ID" value="Minc3s01782g26263"/>
    <property type="gene ID" value="Minc3s01782g26263"/>
</dbReference>
<sequence length="83" mass="9472">MLFQYFFLKNVNNDKVYSGLFNFIIVNISWSWTYEGDKKTAKPKDKDEKYGTIIGTDLGTTYSCAGVYKNGRVEIIANDQGLN</sequence>
<evidence type="ECO:0000256" key="2">
    <source>
        <dbReference type="ARBA" id="ARBA00022741"/>
    </source>
</evidence>
<dbReference type="InterPro" id="IPR013126">
    <property type="entry name" value="Hsp_70_fam"/>
</dbReference>
<evidence type="ECO:0000256" key="1">
    <source>
        <dbReference type="ARBA" id="ARBA00007381"/>
    </source>
</evidence>
<keyword evidence="3" id="KW-0067">ATP-binding</keyword>
<organism evidence="4 5">
    <name type="scientific">Meloidogyne incognita</name>
    <name type="common">Southern root-knot nematode worm</name>
    <name type="synonym">Oxyuris incognita</name>
    <dbReference type="NCBI Taxonomy" id="6306"/>
    <lineage>
        <taxon>Eukaryota</taxon>
        <taxon>Metazoa</taxon>
        <taxon>Ecdysozoa</taxon>
        <taxon>Nematoda</taxon>
        <taxon>Chromadorea</taxon>
        <taxon>Rhabditida</taxon>
        <taxon>Tylenchina</taxon>
        <taxon>Tylenchomorpha</taxon>
        <taxon>Tylenchoidea</taxon>
        <taxon>Meloidogynidae</taxon>
        <taxon>Meloidogyninae</taxon>
        <taxon>Meloidogyne</taxon>
        <taxon>Meloidogyne incognita group</taxon>
    </lineage>
</organism>
<dbReference type="GO" id="GO:0140662">
    <property type="term" value="F:ATP-dependent protein folding chaperone"/>
    <property type="evidence" value="ECO:0007669"/>
    <property type="project" value="InterPro"/>
</dbReference>
<dbReference type="Pfam" id="PF00012">
    <property type="entry name" value="HSP70"/>
    <property type="match status" value="1"/>
</dbReference>
<evidence type="ECO:0000313" key="5">
    <source>
        <dbReference type="WBParaSite" id="Minc3s01782g26263"/>
    </source>
</evidence>
<evidence type="ECO:0000313" key="4">
    <source>
        <dbReference type="Proteomes" id="UP000887563"/>
    </source>
</evidence>
<name>A0A914MIB8_MELIC</name>